<gene>
    <name evidence="5" type="primary">LOC136075949</name>
</gene>
<feature type="domain" description="PiggyBac transposable element-derived protein" evidence="2">
    <location>
        <begin position="91"/>
        <end position="430"/>
    </location>
</feature>
<evidence type="ECO:0000259" key="2">
    <source>
        <dbReference type="Pfam" id="PF13843"/>
    </source>
</evidence>
<accession>A0ABM4B9B2</accession>
<reference evidence="4" key="1">
    <citation type="submission" date="2025-05" db="UniProtKB">
        <authorList>
            <consortium name="RefSeq"/>
        </authorList>
    </citation>
    <scope>NUCLEOTIDE SEQUENCE [LARGE SCALE GENOMIC DNA]</scope>
</reference>
<sequence length="663" mass="75856">MTQTIDFNITKIANEIYEPSSENEEDQCSSESEQSDNESVTPTLMTKKKKVFPIWKQGHLLKDNVEIVKNANFTLEEHISDLGSELGFSFHLFPKELLCDIAFYTSLYSVQTRPEKPLKCTASDIEKFIASTLFMSIIKLPATRDYWSSSLEIKRFLHFSNNNEATCGDKLHKVRPLITKLVERLKNIPIEENLAVDEQIIPFKGRSSLKQYNPKKPHKWGYKVFVLSGVSGFSYNFELFTGKSDNVCVENEPDIGASGNVVIRLARTIPCNCNYKLYVDNWFNSIPLQIYLHSQCVLMVGTVRQNRLKKFPLPPKKELKKKKRGYYFEQLTVIEGVTLSVVFWFDNKMVTLLSNFVGSQPTTEVKRFSKSERKKILVTCPNVVQIYNKHMGDVDLLDSLLGYYRNKIRSKKWYHRIFFHLIDMTIVNAWILWNKKSAKVPLVKFKLIVADLLSSKAKDWIKKRGRPSEIKSSGPAKRGPRHHMTYICVQTDAVGHWPIPENQSGIESVYQLSNEEAYNNNNIGEEERVGKIGNEKECNGTIKVVFENCNSSEKFCCLLFDEIYIKPSVSFRGGHLIGYGEDNPTKIAKTLLVFMIKSIFGKPSFVCRIAPIFKLSVDFLHDLIINIIKQIIDAGGELLCLLSDNHPTSRSVYQSFVANKSLP</sequence>
<dbReference type="Pfam" id="PF21787">
    <property type="entry name" value="TNP-like_RNaseH_N"/>
    <property type="match status" value="1"/>
</dbReference>
<feature type="region of interest" description="Disordered" evidence="1">
    <location>
        <begin position="18"/>
        <end position="42"/>
    </location>
</feature>
<dbReference type="GeneID" id="136075949"/>
<organism evidence="4 5">
    <name type="scientific">Hydra vulgaris</name>
    <name type="common">Hydra</name>
    <name type="synonym">Hydra attenuata</name>
    <dbReference type="NCBI Taxonomy" id="6087"/>
    <lineage>
        <taxon>Eukaryota</taxon>
        <taxon>Metazoa</taxon>
        <taxon>Cnidaria</taxon>
        <taxon>Hydrozoa</taxon>
        <taxon>Hydroidolina</taxon>
        <taxon>Anthoathecata</taxon>
        <taxon>Aplanulata</taxon>
        <taxon>Hydridae</taxon>
        <taxon>Hydra</taxon>
    </lineage>
</organism>
<dbReference type="PANTHER" id="PTHR47272:SF1">
    <property type="entry name" value="PIGGYBAC TRANSPOSABLE ELEMENT-DERIVED PROTEIN 3-LIKE"/>
    <property type="match status" value="1"/>
</dbReference>
<evidence type="ECO:0000259" key="3">
    <source>
        <dbReference type="Pfam" id="PF21787"/>
    </source>
</evidence>
<evidence type="ECO:0000313" key="5">
    <source>
        <dbReference type="RefSeq" id="XP_065645471.1"/>
    </source>
</evidence>
<protein>
    <submittedName>
        <fullName evidence="5">PiggyBac transposable element-derived protein 3-like</fullName>
    </submittedName>
</protein>
<name>A0ABM4B9B2_HYDVU</name>
<dbReference type="PANTHER" id="PTHR47272">
    <property type="entry name" value="DDE_TNP_1_7 DOMAIN-CONTAINING PROTEIN"/>
    <property type="match status" value="1"/>
</dbReference>
<evidence type="ECO:0000256" key="1">
    <source>
        <dbReference type="SAM" id="MobiDB-lite"/>
    </source>
</evidence>
<evidence type="ECO:0000313" key="4">
    <source>
        <dbReference type="Proteomes" id="UP001652625"/>
    </source>
</evidence>
<feature type="compositionally biased region" description="Acidic residues" evidence="1">
    <location>
        <begin position="21"/>
        <end position="36"/>
    </location>
</feature>
<dbReference type="InterPro" id="IPR048365">
    <property type="entry name" value="TNP-like_RNaseH_N"/>
</dbReference>
<dbReference type="Pfam" id="PF13843">
    <property type="entry name" value="DDE_Tnp_1_7"/>
    <property type="match status" value="1"/>
</dbReference>
<dbReference type="InterPro" id="IPR029526">
    <property type="entry name" value="PGBD"/>
</dbReference>
<keyword evidence="4" id="KW-1185">Reference proteome</keyword>
<proteinExistence type="predicted"/>
<feature type="domain" description="Transposable element P transposase-like RNase H" evidence="3">
    <location>
        <begin position="533"/>
        <end position="655"/>
    </location>
</feature>
<dbReference type="Proteomes" id="UP001652625">
    <property type="component" value="Chromosome 02"/>
</dbReference>
<reference evidence="5" key="2">
    <citation type="submission" date="2025-08" db="UniProtKB">
        <authorList>
            <consortium name="RefSeq"/>
        </authorList>
    </citation>
    <scope>IDENTIFICATION</scope>
</reference>
<dbReference type="RefSeq" id="XP_065645471.1">
    <property type="nucleotide sequence ID" value="XM_065789399.1"/>
</dbReference>